<evidence type="ECO:0000313" key="4">
    <source>
        <dbReference type="EMBL" id="PGH31805.1"/>
    </source>
</evidence>
<dbReference type="PANTHER" id="PTHR24198">
    <property type="entry name" value="ANKYRIN REPEAT AND PROTEIN KINASE DOMAIN-CONTAINING PROTEIN"/>
    <property type="match status" value="1"/>
</dbReference>
<name>A0A2B7ZDY7_9EURO</name>
<reference evidence="4 5" key="1">
    <citation type="submission" date="2017-10" db="EMBL/GenBank/DDBJ databases">
        <title>Comparative genomics in systemic dimorphic fungi from Ajellomycetaceae.</title>
        <authorList>
            <person name="Munoz J.F."/>
            <person name="Mcewen J.G."/>
            <person name="Clay O.K."/>
            <person name="Cuomo C.A."/>
        </authorList>
    </citation>
    <scope>NUCLEOTIDE SEQUENCE [LARGE SCALE GENOMIC DNA]</scope>
    <source>
        <strain evidence="4 5">UAMH4076</strain>
    </source>
</reference>
<dbReference type="SUPFAM" id="SSF48403">
    <property type="entry name" value="Ankyrin repeat"/>
    <property type="match status" value="1"/>
</dbReference>
<dbReference type="InterPro" id="IPR036770">
    <property type="entry name" value="Ankyrin_rpt-contain_sf"/>
</dbReference>
<dbReference type="SMART" id="SM00248">
    <property type="entry name" value="ANK"/>
    <property type="match status" value="3"/>
</dbReference>
<dbReference type="Pfam" id="PF00023">
    <property type="entry name" value="Ank"/>
    <property type="match status" value="2"/>
</dbReference>
<evidence type="ECO:0000256" key="2">
    <source>
        <dbReference type="ARBA" id="ARBA00023043"/>
    </source>
</evidence>
<dbReference type="STRING" id="73230.A0A2B7ZDY7"/>
<evidence type="ECO:0000256" key="3">
    <source>
        <dbReference type="PROSITE-ProRule" id="PRU00023"/>
    </source>
</evidence>
<dbReference type="PANTHER" id="PTHR24198:SF165">
    <property type="entry name" value="ANKYRIN REPEAT-CONTAINING PROTEIN-RELATED"/>
    <property type="match status" value="1"/>
</dbReference>
<comment type="caution">
    <text evidence="4">The sequence shown here is derived from an EMBL/GenBank/DDBJ whole genome shotgun (WGS) entry which is preliminary data.</text>
</comment>
<evidence type="ECO:0000313" key="5">
    <source>
        <dbReference type="Proteomes" id="UP000226031"/>
    </source>
</evidence>
<proteinExistence type="predicted"/>
<sequence>MQRYYIIHILACHDRQKWMDTVLSLRVDISPKTRGGETPLEIAVKHGPEATVDINSRSAPVSARRDGGDDGATPLILAVRYGRHKVIQVLAKNGLFDPKAPLDRLYYYTLLCLAVDNGDFAVVSALFCAHPIYHLGVVNTSDCLHSATAGGSLRLHHMCLLAARGEYDKATIERNWEPGGEERYNAVLKLFFQWGANVSQAIDGDITALHVAAMRPGKMVAELLINARADISRRTITENSALMLASMTGNQEVHELLARKMKGH</sequence>
<organism evidence="4 5">
    <name type="scientific">[Emmonsia] crescens</name>
    <dbReference type="NCBI Taxonomy" id="73230"/>
    <lineage>
        <taxon>Eukaryota</taxon>
        <taxon>Fungi</taxon>
        <taxon>Dikarya</taxon>
        <taxon>Ascomycota</taxon>
        <taxon>Pezizomycotina</taxon>
        <taxon>Eurotiomycetes</taxon>
        <taxon>Eurotiomycetidae</taxon>
        <taxon>Onygenales</taxon>
        <taxon>Ajellomycetaceae</taxon>
        <taxon>Emergomyces</taxon>
    </lineage>
</organism>
<evidence type="ECO:0000256" key="1">
    <source>
        <dbReference type="ARBA" id="ARBA00022737"/>
    </source>
</evidence>
<dbReference type="PROSITE" id="PS50297">
    <property type="entry name" value="ANK_REP_REGION"/>
    <property type="match status" value="1"/>
</dbReference>
<keyword evidence="1" id="KW-0677">Repeat</keyword>
<dbReference type="InterPro" id="IPR002110">
    <property type="entry name" value="Ankyrin_rpt"/>
</dbReference>
<dbReference type="Gene3D" id="1.25.40.20">
    <property type="entry name" value="Ankyrin repeat-containing domain"/>
    <property type="match status" value="2"/>
</dbReference>
<keyword evidence="2 3" id="KW-0040">ANK repeat</keyword>
<gene>
    <name evidence="4" type="ORF">GX50_05409</name>
</gene>
<dbReference type="EMBL" id="PDND01000114">
    <property type="protein sequence ID" value="PGH31805.1"/>
    <property type="molecule type" value="Genomic_DNA"/>
</dbReference>
<dbReference type="Proteomes" id="UP000226031">
    <property type="component" value="Unassembled WGS sequence"/>
</dbReference>
<feature type="repeat" description="ANK" evidence="3">
    <location>
        <begin position="70"/>
        <end position="94"/>
    </location>
</feature>
<keyword evidence="5" id="KW-1185">Reference proteome</keyword>
<protein>
    <submittedName>
        <fullName evidence="4">Uncharacterized protein</fullName>
    </submittedName>
</protein>
<accession>A0A2B7ZDY7</accession>
<dbReference type="AlphaFoldDB" id="A0A2B7ZDY7"/>
<dbReference type="PROSITE" id="PS50088">
    <property type="entry name" value="ANK_REPEAT"/>
    <property type="match status" value="1"/>
</dbReference>